<evidence type="ECO:0000259" key="5">
    <source>
        <dbReference type="PROSITE" id="PS50927"/>
    </source>
</evidence>
<name>A0AAD9WQR8_9ROSI</name>
<feature type="transmembrane region" description="Helical" evidence="4">
    <location>
        <begin position="6"/>
        <end position="25"/>
    </location>
</feature>
<dbReference type="EMBL" id="JANJYI010000008">
    <property type="protein sequence ID" value="KAK2639017.1"/>
    <property type="molecule type" value="Genomic_DNA"/>
</dbReference>
<keyword evidence="2" id="KW-1015">Disulfide bond</keyword>
<reference evidence="6" key="1">
    <citation type="journal article" date="2023" name="Plant J.">
        <title>Genome sequences and population genomics provide insights into the demographic history, inbreeding, and mutation load of two 'living fossil' tree species of Dipteronia.</title>
        <authorList>
            <person name="Feng Y."/>
            <person name="Comes H.P."/>
            <person name="Chen J."/>
            <person name="Zhu S."/>
            <person name="Lu R."/>
            <person name="Zhang X."/>
            <person name="Li P."/>
            <person name="Qiu J."/>
            <person name="Olsen K.M."/>
            <person name="Qiu Y."/>
        </authorList>
    </citation>
    <scope>NUCLEOTIDE SEQUENCE</scope>
    <source>
        <strain evidence="6">KIB01</strain>
    </source>
</reference>
<evidence type="ECO:0000256" key="2">
    <source>
        <dbReference type="ARBA" id="ARBA00023157"/>
    </source>
</evidence>
<dbReference type="PANTHER" id="PTHR32444:SF235">
    <property type="entry name" value="OS01G0783900 PROTEIN"/>
    <property type="match status" value="1"/>
</dbReference>
<evidence type="ECO:0000256" key="3">
    <source>
        <dbReference type="ARBA" id="ARBA00023180"/>
    </source>
</evidence>
<dbReference type="AlphaFoldDB" id="A0AAD9WQR8"/>
<gene>
    <name evidence="6" type="ORF">Ddye_026812</name>
</gene>
<dbReference type="Proteomes" id="UP001280121">
    <property type="component" value="Unassembled WGS sequence"/>
</dbReference>
<dbReference type="PROSITE" id="PS50927">
    <property type="entry name" value="BULB_LECTIN"/>
    <property type="match status" value="1"/>
</dbReference>
<dbReference type="SUPFAM" id="SSF51110">
    <property type="entry name" value="alpha-D-mannose-specific plant lectins"/>
    <property type="match status" value="1"/>
</dbReference>
<keyword evidence="4" id="KW-1133">Transmembrane helix</keyword>
<evidence type="ECO:0000256" key="4">
    <source>
        <dbReference type="SAM" id="Phobius"/>
    </source>
</evidence>
<dbReference type="SMART" id="SM00108">
    <property type="entry name" value="B_lectin"/>
    <property type="match status" value="1"/>
</dbReference>
<proteinExistence type="predicted"/>
<dbReference type="InterPro" id="IPR036426">
    <property type="entry name" value="Bulb-type_lectin_dom_sf"/>
</dbReference>
<dbReference type="Pfam" id="PF01453">
    <property type="entry name" value="B_lectin"/>
    <property type="match status" value="1"/>
</dbReference>
<keyword evidence="4" id="KW-0472">Membrane</keyword>
<comment type="caution">
    <text evidence="6">The sequence shown here is derived from an EMBL/GenBank/DDBJ whole genome shotgun (WGS) entry which is preliminary data.</text>
</comment>
<dbReference type="PANTHER" id="PTHR32444">
    <property type="entry name" value="BULB-TYPE LECTIN DOMAIN-CONTAINING PROTEIN"/>
    <property type="match status" value="1"/>
</dbReference>
<feature type="domain" description="Bulb-type lectin" evidence="5">
    <location>
        <begin position="25"/>
        <end position="119"/>
    </location>
</feature>
<keyword evidence="3" id="KW-0325">Glycoprotein</keyword>
<keyword evidence="1" id="KW-0732">Signal</keyword>
<organism evidence="6 7">
    <name type="scientific">Dipteronia dyeriana</name>
    <dbReference type="NCBI Taxonomy" id="168575"/>
    <lineage>
        <taxon>Eukaryota</taxon>
        <taxon>Viridiplantae</taxon>
        <taxon>Streptophyta</taxon>
        <taxon>Embryophyta</taxon>
        <taxon>Tracheophyta</taxon>
        <taxon>Spermatophyta</taxon>
        <taxon>Magnoliopsida</taxon>
        <taxon>eudicotyledons</taxon>
        <taxon>Gunneridae</taxon>
        <taxon>Pentapetalae</taxon>
        <taxon>rosids</taxon>
        <taxon>malvids</taxon>
        <taxon>Sapindales</taxon>
        <taxon>Sapindaceae</taxon>
        <taxon>Hippocastanoideae</taxon>
        <taxon>Acereae</taxon>
        <taxon>Dipteronia</taxon>
    </lineage>
</organism>
<sequence>MADFTMIIICFFLLSYITITTTLSLDTITLGQSIKDGEKLVSSGNVFELGFFGPGKSSGRYLGIWYTKDGEQLVEETVVWVANRNDPISDSSGFLSINAQGSLVLRMNSTNDIVWSSNA</sequence>
<keyword evidence="4" id="KW-0812">Transmembrane</keyword>
<dbReference type="Gene3D" id="2.90.10.10">
    <property type="entry name" value="Bulb-type lectin domain"/>
    <property type="match status" value="1"/>
</dbReference>
<evidence type="ECO:0000313" key="6">
    <source>
        <dbReference type="EMBL" id="KAK2639017.1"/>
    </source>
</evidence>
<protein>
    <recommendedName>
        <fullName evidence="5">Bulb-type lectin domain-containing protein</fullName>
    </recommendedName>
</protein>
<dbReference type="InterPro" id="IPR001480">
    <property type="entry name" value="Bulb-type_lectin_dom"/>
</dbReference>
<dbReference type="CDD" id="cd00028">
    <property type="entry name" value="B_lectin"/>
    <property type="match status" value="1"/>
</dbReference>
<accession>A0AAD9WQR8</accession>
<evidence type="ECO:0000256" key="1">
    <source>
        <dbReference type="ARBA" id="ARBA00022729"/>
    </source>
</evidence>
<keyword evidence="7" id="KW-1185">Reference proteome</keyword>
<evidence type="ECO:0000313" key="7">
    <source>
        <dbReference type="Proteomes" id="UP001280121"/>
    </source>
</evidence>